<reference evidence="2" key="1">
    <citation type="submission" date="2012-04" db="EMBL/GenBank/DDBJ databases">
        <title>The Genome Sequence of Loa loa.</title>
        <authorList>
            <consortium name="The Broad Institute Genome Sequencing Platform"/>
            <consortium name="Broad Institute Genome Sequencing Center for Infectious Disease"/>
            <person name="Nutman T.B."/>
            <person name="Fink D.L."/>
            <person name="Russ C."/>
            <person name="Young S."/>
            <person name="Zeng Q."/>
            <person name="Gargeya S."/>
            <person name="Alvarado L."/>
            <person name="Berlin A."/>
            <person name="Chapman S.B."/>
            <person name="Chen Z."/>
            <person name="Freedman E."/>
            <person name="Gellesch M."/>
            <person name="Goldberg J."/>
            <person name="Griggs A."/>
            <person name="Gujja S."/>
            <person name="Heilman E.R."/>
            <person name="Heiman D."/>
            <person name="Howarth C."/>
            <person name="Mehta T."/>
            <person name="Neiman D."/>
            <person name="Pearson M."/>
            <person name="Roberts A."/>
            <person name="Saif S."/>
            <person name="Shea T."/>
            <person name="Shenoy N."/>
            <person name="Sisk P."/>
            <person name="Stolte C."/>
            <person name="Sykes S."/>
            <person name="White J."/>
            <person name="Yandava C."/>
            <person name="Haas B."/>
            <person name="Henn M.R."/>
            <person name="Nusbaum C."/>
            <person name="Birren B."/>
        </authorList>
    </citation>
    <scope>NUCLEOTIDE SEQUENCE [LARGE SCALE GENOMIC DNA]</scope>
</reference>
<evidence type="ECO:0000313" key="2">
    <source>
        <dbReference type="EMBL" id="EFO18501.1"/>
    </source>
</evidence>
<sequence length="123" mass="12836">MTTIMRQEPLLVIESSNSSDSCNNSSSSCSSNSSSSCCSSNSSSSCCSSNSSSSSSSSSSRSSSSSSSSSSGSNNGLKKRNLKEKIGRRGALGMMMDYRKGIEKGERVQKNELKRKRTGKSGG</sequence>
<proteinExistence type="predicted"/>
<dbReference type="RefSeq" id="XP_003145570.1">
    <property type="nucleotide sequence ID" value="XM_003145522.1"/>
</dbReference>
<organism evidence="2">
    <name type="scientific">Loa loa</name>
    <name type="common">Eye worm</name>
    <name type="synonym">Filaria loa</name>
    <dbReference type="NCBI Taxonomy" id="7209"/>
    <lineage>
        <taxon>Eukaryota</taxon>
        <taxon>Metazoa</taxon>
        <taxon>Ecdysozoa</taxon>
        <taxon>Nematoda</taxon>
        <taxon>Chromadorea</taxon>
        <taxon>Rhabditida</taxon>
        <taxon>Spirurina</taxon>
        <taxon>Spiruromorpha</taxon>
        <taxon>Filarioidea</taxon>
        <taxon>Onchocercidae</taxon>
        <taxon>Loa</taxon>
    </lineage>
</organism>
<feature type="compositionally biased region" description="Basic and acidic residues" evidence="1">
    <location>
        <begin position="97"/>
        <end position="112"/>
    </location>
</feature>
<feature type="compositionally biased region" description="Basic residues" evidence="1">
    <location>
        <begin position="77"/>
        <end position="88"/>
    </location>
</feature>
<dbReference type="GeneID" id="9947435"/>
<evidence type="ECO:0000256" key="1">
    <source>
        <dbReference type="SAM" id="MobiDB-lite"/>
    </source>
</evidence>
<dbReference type="InParanoid" id="A0A1S0TSB7"/>
<name>A0A1S0TSB7_LOALO</name>
<gene>
    <name evidence="2" type="ORF">LOAG_09995</name>
</gene>
<dbReference type="AlphaFoldDB" id="A0A1S0TSB7"/>
<protein>
    <submittedName>
        <fullName evidence="2">Uncharacterized protein</fullName>
    </submittedName>
</protein>
<feature type="compositionally biased region" description="Low complexity" evidence="1">
    <location>
        <begin position="15"/>
        <end position="75"/>
    </location>
</feature>
<dbReference type="KEGG" id="loa:LOAG_09995"/>
<feature type="compositionally biased region" description="Basic residues" evidence="1">
    <location>
        <begin position="113"/>
        <end position="123"/>
    </location>
</feature>
<accession>A0A1S0TSB7</accession>
<dbReference type="EMBL" id="JH712068">
    <property type="protein sequence ID" value="EFO18501.1"/>
    <property type="molecule type" value="Genomic_DNA"/>
</dbReference>
<dbReference type="CTD" id="9947435"/>
<feature type="region of interest" description="Disordered" evidence="1">
    <location>
        <begin position="1"/>
        <end position="123"/>
    </location>
</feature>